<name>A0A7C9RUY5_9PSEU</name>
<dbReference type="Proteomes" id="UP000481360">
    <property type="component" value="Unassembled WGS sequence"/>
</dbReference>
<dbReference type="Gene3D" id="2.10.110.10">
    <property type="entry name" value="Cysteine Rich Protein"/>
    <property type="match status" value="1"/>
</dbReference>
<sequence>MSGFEIETKDGQRGARVATLPGRAAVPGHDARWKSWFCSGCGIAEAGYNIDMRRTACASCVQRIREGKAILTPEEVWHEALAEMAKDKLCRVCGQKAGPAADALGRGQSVVCRRCLTEAAA</sequence>
<dbReference type="AlphaFoldDB" id="A0A7C9RUY5"/>
<reference evidence="1 2" key="1">
    <citation type="submission" date="2020-03" db="EMBL/GenBank/DDBJ databases">
        <title>Isolation and identification of active actinomycetes.</title>
        <authorList>
            <person name="Sun X."/>
        </authorList>
    </citation>
    <scope>NUCLEOTIDE SEQUENCE [LARGE SCALE GENOMIC DNA]</scope>
    <source>
        <strain evidence="1 2">NEAU-D13</strain>
    </source>
</reference>
<accession>A0A7C9RUY5</accession>
<dbReference type="RefSeq" id="WP_166051755.1">
    <property type="nucleotide sequence ID" value="NZ_JAAMPJ010000009.1"/>
</dbReference>
<evidence type="ECO:0000313" key="2">
    <source>
        <dbReference type="Proteomes" id="UP000481360"/>
    </source>
</evidence>
<proteinExistence type="predicted"/>
<protein>
    <submittedName>
        <fullName evidence="1">Uncharacterized protein</fullName>
    </submittedName>
</protein>
<keyword evidence="2" id="KW-1185">Reference proteome</keyword>
<organism evidence="1 2">
    <name type="scientific">Lentzea alba</name>
    <dbReference type="NCBI Taxonomy" id="2714351"/>
    <lineage>
        <taxon>Bacteria</taxon>
        <taxon>Bacillati</taxon>
        <taxon>Actinomycetota</taxon>
        <taxon>Actinomycetes</taxon>
        <taxon>Pseudonocardiales</taxon>
        <taxon>Pseudonocardiaceae</taxon>
        <taxon>Lentzea</taxon>
    </lineage>
</organism>
<gene>
    <name evidence="1" type="ORF">G7043_31325</name>
</gene>
<dbReference type="EMBL" id="JAAMPJ010000009">
    <property type="protein sequence ID" value="NGY63424.1"/>
    <property type="molecule type" value="Genomic_DNA"/>
</dbReference>
<evidence type="ECO:0000313" key="1">
    <source>
        <dbReference type="EMBL" id="NGY63424.1"/>
    </source>
</evidence>
<comment type="caution">
    <text evidence="1">The sequence shown here is derived from an EMBL/GenBank/DDBJ whole genome shotgun (WGS) entry which is preliminary data.</text>
</comment>